<proteinExistence type="predicted"/>
<organism evidence="1 2">
    <name type="scientific">Angustibacter aerolatus</name>
    <dbReference type="NCBI Taxonomy" id="1162965"/>
    <lineage>
        <taxon>Bacteria</taxon>
        <taxon>Bacillati</taxon>
        <taxon>Actinomycetota</taxon>
        <taxon>Actinomycetes</taxon>
        <taxon>Kineosporiales</taxon>
        <taxon>Kineosporiaceae</taxon>
    </lineage>
</organism>
<reference evidence="2" key="1">
    <citation type="journal article" date="2019" name="Int. J. Syst. Evol. Microbiol.">
        <title>The Global Catalogue of Microorganisms (GCM) 10K type strain sequencing project: providing services to taxonomists for standard genome sequencing and annotation.</title>
        <authorList>
            <consortium name="The Broad Institute Genomics Platform"/>
            <consortium name="The Broad Institute Genome Sequencing Center for Infectious Disease"/>
            <person name="Wu L."/>
            <person name="Ma J."/>
        </authorList>
    </citation>
    <scope>NUCLEOTIDE SEQUENCE [LARGE SCALE GENOMIC DNA]</scope>
    <source>
        <strain evidence="2">NBRC 108730</strain>
    </source>
</reference>
<evidence type="ECO:0000313" key="2">
    <source>
        <dbReference type="Proteomes" id="UP001157017"/>
    </source>
</evidence>
<evidence type="ECO:0000313" key="1">
    <source>
        <dbReference type="EMBL" id="GMA85995.1"/>
    </source>
</evidence>
<comment type="caution">
    <text evidence="1">The sequence shown here is derived from an EMBL/GenBank/DDBJ whole genome shotgun (WGS) entry which is preliminary data.</text>
</comment>
<accession>A0ABQ6JCU4</accession>
<keyword evidence="2" id="KW-1185">Reference proteome</keyword>
<sequence>MPPSTGPNHHAPEEIVMTTFRRLVRTVDAWTLDALNAPAALNPRRGA</sequence>
<gene>
    <name evidence="1" type="ORF">GCM10025868_12450</name>
</gene>
<name>A0ABQ6JCU4_9ACTN</name>
<dbReference type="EMBL" id="BSUZ01000001">
    <property type="protein sequence ID" value="GMA85995.1"/>
    <property type="molecule type" value="Genomic_DNA"/>
</dbReference>
<protein>
    <submittedName>
        <fullName evidence="1">Uncharacterized protein</fullName>
    </submittedName>
</protein>
<dbReference type="Proteomes" id="UP001157017">
    <property type="component" value="Unassembled WGS sequence"/>
</dbReference>